<protein>
    <submittedName>
        <fullName evidence="2">Uncharacterized protein</fullName>
    </submittedName>
</protein>
<keyword evidence="1" id="KW-0732">Signal</keyword>
<evidence type="ECO:0000313" key="3">
    <source>
        <dbReference type="Proteomes" id="UP001589828"/>
    </source>
</evidence>
<feature type="chain" id="PRO_5046830460" evidence="1">
    <location>
        <begin position="22"/>
        <end position="96"/>
    </location>
</feature>
<dbReference type="RefSeq" id="WP_377022814.1">
    <property type="nucleotide sequence ID" value="NZ_JBHLTS010000021.1"/>
</dbReference>
<feature type="signal peptide" evidence="1">
    <location>
        <begin position="1"/>
        <end position="21"/>
    </location>
</feature>
<keyword evidence="3" id="KW-1185">Reference proteome</keyword>
<name>A0ABV6L689_9SPHI</name>
<dbReference type="Proteomes" id="UP001589828">
    <property type="component" value="Unassembled WGS sequence"/>
</dbReference>
<proteinExistence type="predicted"/>
<reference evidence="2 3" key="1">
    <citation type="submission" date="2024-09" db="EMBL/GenBank/DDBJ databases">
        <authorList>
            <person name="Sun Q."/>
            <person name="Mori K."/>
        </authorList>
    </citation>
    <scope>NUCLEOTIDE SEQUENCE [LARGE SCALE GENOMIC DNA]</scope>
    <source>
        <strain evidence="2 3">NCAIM B.02415</strain>
    </source>
</reference>
<evidence type="ECO:0000256" key="1">
    <source>
        <dbReference type="SAM" id="SignalP"/>
    </source>
</evidence>
<evidence type="ECO:0000313" key="2">
    <source>
        <dbReference type="EMBL" id="MFC0514971.1"/>
    </source>
</evidence>
<gene>
    <name evidence="2" type="ORF">ACFFGT_12210</name>
</gene>
<organism evidence="2 3">
    <name type="scientific">Mucilaginibacter angelicae</name>
    <dbReference type="NCBI Taxonomy" id="869718"/>
    <lineage>
        <taxon>Bacteria</taxon>
        <taxon>Pseudomonadati</taxon>
        <taxon>Bacteroidota</taxon>
        <taxon>Sphingobacteriia</taxon>
        <taxon>Sphingobacteriales</taxon>
        <taxon>Sphingobacteriaceae</taxon>
        <taxon>Mucilaginibacter</taxon>
    </lineage>
</organism>
<accession>A0ABV6L689</accession>
<comment type="caution">
    <text evidence="2">The sequence shown here is derived from an EMBL/GenBank/DDBJ whole genome shotgun (WGS) entry which is preliminary data.</text>
</comment>
<sequence length="96" mass="10537">MSKIAVFLIIMIALGTGRANAQRDTVMAYMKKTIIAPWLPLGAIITRSKDSADFIRMVTVPQPGADKHLFPVNDYYLNGSPKLQCNSNTGLIEAEL</sequence>
<dbReference type="EMBL" id="JBHLTS010000021">
    <property type="protein sequence ID" value="MFC0514971.1"/>
    <property type="molecule type" value="Genomic_DNA"/>
</dbReference>